<dbReference type="NCBIfam" id="TIGR01509">
    <property type="entry name" value="HAD-SF-IA-v3"/>
    <property type="match status" value="1"/>
</dbReference>
<dbReference type="InterPro" id="IPR036412">
    <property type="entry name" value="HAD-like_sf"/>
</dbReference>
<dbReference type="PANTHER" id="PTHR43611:SF3">
    <property type="entry name" value="FLAVIN MONONUCLEOTIDE HYDROLASE 1, CHLOROPLATIC"/>
    <property type="match status" value="1"/>
</dbReference>
<dbReference type="EC" id="3.1.3.-" evidence="1"/>
<gene>
    <name evidence="1" type="primary">yihX</name>
    <name evidence="1" type="ORF">HPF_15190</name>
</gene>
<dbReference type="Gene3D" id="3.40.50.1000">
    <property type="entry name" value="HAD superfamily/HAD-like"/>
    <property type="match status" value="1"/>
</dbReference>
<organism evidence="1 2">
    <name type="scientific">Hydrogenophaga pseudoflava</name>
    <name type="common">Pseudomonas carboxydoflava</name>
    <dbReference type="NCBI Taxonomy" id="47421"/>
    <lineage>
        <taxon>Bacteria</taxon>
        <taxon>Pseudomonadati</taxon>
        <taxon>Pseudomonadota</taxon>
        <taxon>Betaproteobacteria</taxon>
        <taxon>Burkholderiales</taxon>
        <taxon>Comamonadaceae</taxon>
        <taxon>Hydrogenophaga</taxon>
    </lineage>
</organism>
<dbReference type="CDD" id="cd02603">
    <property type="entry name" value="HAD_sEH-N_like"/>
    <property type="match status" value="1"/>
</dbReference>
<dbReference type="SFLD" id="SFLDS00003">
    <property type="entry name" value="Haloacid_Dehalogenase"/>
    <property type="match status" value="1"/>
</dbReference>
<dbReference type="InterPro" id="IPR006439">
    <property type="entry name" value="HAD-SF_hydro_IA"/>
</dbReference>
<dbReference type="PANTHER" id="PTHR43611">
    <property type="entry name" value="ALPHA-D-GLUCOSE 1-PHOSPHATE PHOSPHATASE"/>
    <property type="match status" value="1"/>
</dbReference>
<name>A0A4P6X1S3_HYDPS</name>
<dbReference type="Pfam" id="PF00702">
    <property type="entry name" value="Hydrolase"/>
    <property type="match status" value="1"/>
</dbReference>
<accession>A0A4P6X1S3</accession>
<dbReference type="SUPFAM" id="SSF56784">
    <property type="entry name" value="HAD-like"/>
    <property type="match status" value="1"/>
</dbReference>
<dbReference type="PRINTS" id="PR00413">
    <property type="entry name" value="HADHALOGNASE"/>
</dbReference>
<keyword evidence="1" id="KW-0378">Hydrolase</keyword>
<keyword evidence="2" id="KW-1185">Reference proteome</keyword>
<dbReference type="KEGG" id="hpse:HPF_15190"/>
<dbReference type="AlphaFoldDB" id="A0A4P6X1S3"/>
<dbReference type="EMBL" id="CP037867">
    <property type="protein sequence ID" value="QBM29039.1"/>
    <property type="molecule type" value="Genomic_DNA"/>
</dbReference>
<evidence type="ECO:0000313" key="1">
    <source>
        <dbReference type="EMBL" id="QBM29039.1"/>
    </source>
</evidence>
<sequence length="222" mass="24947">MSFHTTEKRKQGMTTETVVFDLGGVVFNWQPTVLLRQVLPGRARDEAEAAHWVREIFQTFDPDGDWAQFDLGNVEPEGLAQRIARRTGLAVEEVMAVIDGLAPHMRVKDDTVALIHELKAAGHRLVYLSNMPHGLARWIEDDHPFADWFEDGIFSARVALMKPDPAIFHTVTEQLAVSDPSPVFIDDAQRNIDAARALGWRPVRFETANQVRAELMALNLLG</sequence>
<evidence type="ECO:0000313" key="2">
    <source>
        <dbReference type="Proteomes" id="UP000293912"/>
    </source>
</evidence>
<proteinExistence type="predicted"/>
<dbReference type="SFLD" id="SFLDG01129">
    <property type="entry name" value="C1.5:_HAD__Beta-PGM__Phosphata"/>
    <property type="match status" value="1"/>
</dbReference>
<reference evidence="1 2" key="1">
    <citation type="submission" date="2019-03" db="EMBL/GenBank/DDBJ databases">
        <authorList>
            <person name="Sebastian G."/>
            <person name="Baumann P."/>
            <person name="Ruckert C."/>
            <person name="Kalinowski J."/>
            <person name="Nebel B."/>
            <person name="Takors R."/>
            <person name="Blombach B."/>
        </authorList>
    </citation>
    <scope>NUCLEOTIDE SEQUENCE [LARGE SCALE GENOMIC DNA]</scope>
    <source>
        <strain evidence="1 2">DSM 1084</strain>
    </source>
</reference>
<dbReference type="Proteomes" id="UP000293912">
    <property type="component" value="Chromosome"/>
</dbReference>
<dbReference type="GO" id="GO:0016787">
    <property type="term" value="F:hydrolase activity"/>
    <property type="evidence" value="ECO:0007669"/>
    <property type="project" value="UniProtKB-KW"/>
</dbReference>
<protein>
    <submittedName>
        <fullName evidence="1">Alpha-D-glucose-1-phosphate phosphatase YihX</fullName>
        <ecNumber evidence="1">3.1.3.-</ecNumber>
    </submittedName>
</protein>
<dbReference type="InterPro" id="IPR023214">
    <property type="entry name" value="HAD_sf"/>
</dbReference>